<protein>
    <submittedName>
        <fullName evidence="1">Uncharacterized protein</fullName>
    </submittedName>
</protein>
<evidence type="ECO:0000313" key="1">
    <source>
        <dbReference type="EMBL" id="KAK6996094.1"/>
    </source>
</evidence>
<comment type="caution">
    <text evidence="1">The sequence shown here is derived from an EMBL/GenBank/DDBJ whole genome shotgun (WGS) entry which is preliminary data.</text>
</comment>
<evidence type="ECO:0000313" key="3">
    <source>
        <dbReference type="Proteomes" id="UP001362999"/>
    </source>
</evidence>
<dbReference type="AlphaFoldDB" id="A0AAV9ZZH3"/>
<dbReference type="EMBL" id="JAWWNJ010000052">
    <property type="protein sequence ID" value="KAK7016052.1"/>
    <property type="molecule type" value="Genomic_DNA"/>
</dbReference>
<name>A0AAV9ZZH3_9AGAR</name>
<dbReference type="EMBL" id="JAWWNJ010000099">
    <property type="protein sequence ID" value="KAK6996094.1"/>
    <property type="molecule type" value="Genomic_DNA"/>
</dbReference>
<evidence type="ECO:0000313" key="2">
    <source>
        <dbReference type="EMBL" id="KAK7016052.1"/>
    </source>
</evidence>
<reference evidence="1 3" key="1">
    <citation type="journal article" date="2024" name="J Genomics">
        <title>Draft genome sequencing and assembly of Favolaschia claudopus CIRM-BRFM 2984 isolated from oak limbs.</title>
        <authorList>
            <person name="Navarro D."/>
            <person name="Drula E."/>
            <person name="Chaduli D."/>
            <person name="Cazenave R."/>
            <person name="Ahrendt S."/>
            <person name="Wang J."/>
            <person name="Lipzen A."/>
            <person name="Daum C."/>
            <person name="Barry K."/>
            <person name="Grigoriev I.V."/>
            <person name="Favel A."/>
            <person name="Rosso M.N."/>
            <person name="Martin F."/>
        </authorList>
    </citation>
    <scope>NUCLEOTIDE SEQUENCE [LARGE SCALE GENOMIC DNA]</scope>
    <source>
        <strain evidence="1 3">CIRM-BRFM 2984</strain>
    </source>
</reference>
<keyword evidence="3" id="KW-1185">Reference proteome</keyword>
<sequence length="238" mass="26050">DLSPRFFWKSAEENENVQTTLKTAGLVFTVDVSTTGPIFEAIELAFRDQCAANNIDYVAPALTATIPSPNTISYVLLGPRGRANGRTWVEDPKSLTRFTFTLQALRSAPYSQTPNNLGDGVFIFLGASLKLTNASKAPRNRNLFAPIDCLFGPTSRLPDYVLPHRCFGRRVLHSIIASLSGDPSPECGKGCTRLTTPEPESVRQVSPEILEVPDSDDEVCTYTVRTIACYAYSILLVS</sequence>
<proteinExistence type="predicted"/>
<dbReference type="Proteomes" id="UP001362999">
    <property type="component" value="Unassembled WGS sequence"/>
</dbReference>
<feature type="non-terminal residue" evidence="1">
    <location>
        <position position="1"/>
    </location>
</feature>
<organism evidence="1 3">
    <name type="scientific">Favolaschia claudopus</name>
    <dbReference type="NCBI Taxonomy" id="2862362"/>
    <lineage>
        <taxon>Eukaryota</taxon>
        <taxon>Fungi</taxon>
        <taxon>Dikarya</taxon>
        <taxon>Basidiomycota</taxon>
        <taxon>Agaricomycotina</taxon>
        <taxon>Agaricomycetes</taxon>
        <taxon>Agaricomycetidae</taxon>
        <taxon>Agaricales</taxon>
        <taxon>Marasmiineae</taxon>
        <taxon>Mycenaceae</taxon>
        <taxon>Favolaschia</taxon>
    </lineage>
</organism>
<accession>A0AAV9ZZH3</accession>
<gene>
    <name evidence="2" type="ORF">R3P38DRAFT_2543099</name>
    <name evidence="1" type="ORF">R3P38DRAFT_2566117</name>
</gene>